<feature type="compositionally biased region" description="Polar residues" evidence="1">
    <location>
        <begin position="21"/>
        <end position="38"/>
    </location>
</feature>
<dbReference type="EMBL" id="CM004477">
    <property type="protein sequence ID" value="OCT74324.1"/>
    <property type="molecule type" value="Genomic_DNA"/>
</dbReference>
<sequence>MPGSGHFKTANAQMPEGGHLNTATTLSVGSGHLNTANDPNCEESDLCSPSAPSVMSGHLSMTNAQNGGSFSPNNPFVNIAPTSLYPVLTPTGQLYSPPSAPIMISGTEQGSDGSNREQQPTSTITTDNWQQEGLRSSPIPHRPTITQLEDQVLRTADCIQRARVQERVVGTGPHPWFPNHSVYTPLPPPLTDFKTPLQGFGPLPPTPL</sequence>
<dbReference type="AlphaFoldDB" id="A0A974CJ15"/>
<evidence type="ECO:0000313" key="3">
    <source>
        <dbReference type="Proteomes" id="UP000694892"/>
    </source>
</evidence>
<dbReference type="Proteomes" id="UP000694892">
    <property type="component" value="Chromosome 6S"/>
</dbReference>
<gene>
    <name evidence="2" type="ORF">XELAEV_18033289mg</name>
</gene>
<protein>
    <submittedName>
        <fullName evidence="2">Uncharacterized protein</fullName>
    </submittedName>
</protein>
<evidence type="ECO:0000256" key="1">
    <source>
        <dbReference type="SAM" id="MobiDB-lite"/>
    </source>
</evidence>
<accession>A0A974CJ15</accession>
<name>A0A974CJ15_XENLA</name>
<feature type="compositionally biased region" description="Polar residues" evidence="1">
    <location>
        <begin position="106"/>
        <end position="134"/>
    </location>
</feature>
<proteinExistence type="predicted"/>
<organism evidence="2 3">
    <name type="scientific">Xenopus laevis</name>
    <name type="common">African clawed frog</name>
    <dbReference type="NCBI Taxonomy" id="8355"/>
    <lineage>
        <taxon>Eukaryota</taxon>
        <taxon>Metazoa</taxon>
        <taxon>Chordata</taxon>
        <taxon>Craniata</taxon>
        <taxon>Vertebrata</taxon>
        <taxon>Euteleostomi</taxon>
        <taxon>Amphibia</taxon>
        <taxon>Batrachia</taxon>
        <taxon>Anura</taxon>
        <taxon>Pipoidea</taxon>
        <taxon>Pipidae</taxon>
        <taxon>Xenopodinae</taxon>
        <taxon>Xenopus</taxon>
        <taxon>Xenopus</taxon>
    </lineage>
</organism>
<evidence type="ECO:0000313" key="2">
    <source>
        <dbReference type="EMBL" id="OCT74324.1"/>
    </source>
</evidence>
<feature type="region of interest" description="Disordered" evidence="1">
    <location>
        <begin position="1"/>
        <end position="48"/>
    </location>
</feature>
<feature type="region of interest" description="Disordered" evidence="1">
    <location>
        <begin position="104"/>
        <end position="143"/>
    </location>
</feature>
<reference evidence="3" key="1">
    <citation type="journal article" date="2016" name="Nature">
        <title>Genome evolution in the allotetraploid frog Xenopus laevis.</title>
        <authorList>
            <person name="Session A.M."/>
            <person name="Uno Y."/>
            <person name="Kwon T."/>
            <person name="Chapman J.A."/>
            <person name="Toyoda A."/>
            <person name="Takahashi S."/>
            <person name="Fukui A."/>
            <person name="Hikosaka A."/>
            <person name="Suzuki A."/>
            <person name="Kondo M."/>
            <person name="van Heeringen S.J."/>
            <person name="Quigley I."/>
            <person name="Heinz S."/>
            <person name="Ogino H."/>
            <person name="Ochi H."/>
            <person name="Hellsten U."/>
            <person name="Lyons J.B."/>
            <person name="Simakov O."/>
            <person name="Putnam N."/>
            <person name="Stites J."/>
            <person name="Kuroki Y."/>
            <person name="Tanaka T."/>
            <person name="Michiue T."/>
            <person name="Watanabe M."/>
            <person name="Bogdanovic O."/>
            <person name="Lister R."/>
            <person name="Georgiou G."/>
            <person name="Paranjpe S.S."/>
            <person name="van Kruijsbergen I."/>
            <person name="Shu S."/>
            <person name="Carlson J."/>
            <person name="Kinoshita T."/>
            <person name="Ohta Y."/>
            <person name="Mawaribuchi S."/>
            <person name="Jenkins J."/>
            <person name="Grimwood J."/>
            <person name="Schmutz J."/>
            <person name="Mitros T."/>
            <person name="Mozaffari S.V."/>
            <person name="Suzuki Y."/>
            <person name="Haramoto Y."/>
            <person name="Yamamoto T.S."/>
            <person name="Takagi C."/>
            <person name="Heald R."/>
            <person name="Miller K."/>
            <person name="Haudenschild C."/>
            <person name="Kitzman J."/>
            <person name="Nakayama T."/>
            <person name="Izutsu Y."/>
            <person name="Robert J."/>
            <person name="Fortriede J."/>
            <person name="Burns K."/>
            <person name="Lotay V."/>
            <person name="Karimi K."/>
            <person name="Yasuoka Y."/>
            <person name="Dichmann D.S."/>
            <person name="Flajnik M.F."/>
            <person name="Houston D.W."/>
            <person name="Shendure J."/>
            <person name="DuPasquier L."/>
            <person name="Vize P.D."/>
            <person name="Zorn A.M."/>
            <person name="Ito M."/>
            <person name="Marcotte E.M."/>
            <person name="Wallingford J.B."/>
            <person name="Ito Y."/>
            <person name="Asashima M."/>
            <person name="Ueno N."/>
            <person name="Matsuda Y."/>
            <person name="Veenstra G.J."/>
            <person name="Fujiyama A."/>
            <person name="Harland R.M."/>
            <person name="Taira M."/>
            <person name="Rokhsar D.S."/>
        </authorList>
    </citation>
    <scope>NUCLEOTIDE SEQUENCE [LARGE SCALE GENOMIC DNA]</scope>
    <source>
        <strain evidence="3">J</strain>
    </source>
</reference>